<dbReference type="Gene3D" id="3.10.450.50">
    <property type="match status" value="1"/>
</dbReference>
<evidence type="ECO:0000313" key="2">
    <source>
        <dbReference type="EMBL" id="KAA2240966.1"/>
    </source>
</evidence>
<keyword evidence="3" id="KW-1185">Reference proteome</keyword>
<protein>
    <submittedName>
        <fullName evidence="2">Nuclear transport factor 2 family protein</fullName>
    </submittedName>
</protein>
<dbReference type="InterPro" id="IPR046860">
    <property type="entry name" value="SnoaL_5"/>
</dbReference>
<feature type="domain" description="SnoaL-like" evidence="1">
    <location>
        <begin position="1"/>
        <end position="118"/>
    </location>
</feature>
<organism evidence="2 3">
    <name type="scientific">Chitinophaga agrisoli</name>
    <dbReference type="NCBI Taxonomy" id="2607653"/>
    <lineage>
        <taxon>Bacteria</taxon>
        <taxon>Pseudomonadati</taxon>
        <taxon>Bacteroidota</taxon>
        <taxon>Chitinophagia</taxon>
        <taxon>Chitinophagales</taxon>
        <taxon>Chitinophagaceae</taxon>
        <taxon>Chitinophaga</taxon>
    </lineage>
</organism>
<dbReference type="AlphaFoldDB" id="A0A5B2VRF3"/>
<dbReference type="SUPFAM" id="SSF54427">
    <property type="entry name" value="NTF2-like"/>
    <property type="match status" value="1"/>
</dbReference>
<sequence length="119" mass="13500">MTTQQIADRLVELCRKGDFETAQKELYAEDVVSIEPEATPQFEKETKGLQAILEKGEKFQSMVEEMHGGSVTDPVVADNSFAMVLMMDVTMKEMGRMKMSELCVYKVKDGKVISEEFFM</sequence>
<gene>
    <name evidence="2" type="ORF">F0L74_27925</name>
</gene>
<proteinExistence type="predicted"/>
<reference evidence="2 3" key="2">
    <citation type="submission" date="2019-09" db="EMBL/GenBank/DDBJ databases">
        <authorList>
            <person name="Jin C."/>
        </authorList>
    </citation>
    <scope>NUCLEOTIDE SEQUENCE [LARGE SCALE GENOMIC DNA]</scope>
    <source>
        <strain evidence="2 3">BN140078</strain>
    </source>
</reference>
<dbReference type="Proteomes" id="UP000324611">
    <property type="component" value="Unassembled WGS sequence"/>
</dbReference>
<dbReference type="InterPro" id="IPR032710">
    <property type="entry name" value="NTF2-like_dom_sf"/>
</dbReference>
<evidence type="ECO:0000259" key="1">
    <source>
        <dbReference type="Pfam" id="PF20409"/>
    </source>
</evidence>
<reference evidence="2 3" key="1">
    <citation type="submission" date="2019-09" db="EMBL/GenBank/DDBJ databases">
        <title>Chitinophaga ginsengihumi sp. nov., isolated from soil of ginseng rhizosphere.</title>
        <authorList>
            <person name="Lee J."/>
        </authorList>
    </citation>
    <scope>NUCLEOTIDE SEQUENCE [LARGE SCALE GENOMIC DNA]</scope>
    <source>
        <strain evidence="2 3">BN140078</strain>
    </source>
</reference>
<comment type="caution">
    <text evidence="2">The sequence shown here is derived from an EMBL/GenBank/DDBJ whole genome shotgun (WGS) entry which is preliminary data.</text>
</comment>
<accession>A0A5B2VRF3</accession>
<evidence type="ECO:0000313" key="3">
    <source>
        <dbReference type="Proteomes" id="UP000324611"/>
    </source>
</evidence>
<name>A0A5B2VRF3_9BACT</name>
<dbReference type="EMBL" id="VUOC01000004">
    <property type="protein sequence ID" value="KAA2240966.1"/>
    <property type="molecule type" value="Genomic_DNA"/>
</dbReference>
<dbReference type="Pfam" id="PF20409">
    <property type="entry name" value="SnoaL_5"/>
    <property type="match status" value="1"/>
</dbReference>